<dbReference type="Proteomes" id="UP000177870">
    <property type="component" value="Chromosome"/>
</dbReference>
<dbReference type="PANTHER" id="PTHR38009">
    <property type="entry name" value="CONSERVED HYPOTHETICAL PHAGE TAIL PROTEIN"/>
    <property type="match status" value="1"/>
</dbReference>
<accession>A0A1D8U1A6</accession>
<evidence type="ECO:0000313" key="2">
    <source>
        <dbReference type="Proteomes" id="UP000177870"/>
    </source>
</evidence>
<dbReference type="EMBL" id="CP017599">
    <property type="protein sequence ID" value="AOX03691.1"/>
    <property type="molecule type" value="Genomic_DNA"/>
</dbReference>
<sequence length="154" mass="17313">MADTVEQIKNTYPIPVFYYRVTIAGDNSYAFSEVSGLSIEYETITYRDGLSYKEGPKYMPGLDTPINLTLQKGIVRQDSYLFDWFSTINLNTVEKRDLTIELLDESGEPVVSWEVGNAFPKKLDAPSFNATSNEVAIESLELMANTLKVNNPPL</sequence>
<reference evidence="2" key="1">
    <citation type="submission" date="2016-10" db="EMBL/GenBank/DDBJ databases">
        <title>Comparative genomics uncovers the prolific and rare metabolic potential of the cyanobacterial genus Moorea.</title>
        <authorList>
            <person name="Leao T."/>
            <person name="Castelao G."/>
            <person name="Korobeynikov A."/>
            <person name="Monroe E.A."/>
            <person name="Podell S."/>
            <person name="Glukhov E."/>
            <person name="Allen E."/>
            <person name="Gerwick W.H."/>
            <person name="Gerwick L."/>
        </authorList>
    </citation>
    <scope>NUCLEOTIDE SEQUENCE [LARGE SCALE GENOMIC DNA]</scope>
    <source>
        <strain evidence="2">PAL-8-15-08-1</strain>
    </source>
</reference>
<organism evidence="1 2">
    <name type="scientific">Moorena producens PAL-8-15-08-1</name>
    <dbReference type="NCBI Taxonomy" id="1458985"/>
    <lineage>
        <taxon>Bacteria</taxon>
        <taxon>Bacillati</taxon>
        <taxon>Cyanobacteriota</taxon>
        <taxon>Cyanophyceae</taxon>
        <taxon>Coleofasciculales</taxon>
        <taxon>Coleofasciculaceae</taxon>
        <taxon>Moorena</taxon>
    </lineage>
</organism>
<proteinExistence type="predicted"/>
<dbReference type="PANTHER" id="PTHR38009:SF1">
    <property type="entry name" value="CONSERVED HYPOTHETICAL PHAGE TAIL PROTEIN"/>
    <property type="match status" value="1"/>
</dbReference>
<dbReference type="NCBIfam" id="TIGR02241">
    <property type="entry name" value="conserved hypothetical phage tail region protein"/>
    <property type="match status" value="1"/>
</dbReference>
<evidence type="ECO:0000313" key="1">
    <source>
        <dbReference type="EMBL" id="AOX03691.1"/>
    </source>
</evidence>
<dbReference type="Pfam" id="PF06841">
    <property type="entry name" value="Phage_T4_gp19"/>
    <property type="match status" value="1"/>
</dbReference>
<dbReference type="InterPro" id="IPR010667">
    <property type="entry name" value="Phage_T4_Gp19"/>
</dbReference>
<protein>
    <submittedName>
        <fullName evidence="1">Phage tail protein</fullName>
    </submittedName>
</protein>
<dbReference type="AlphaFoldDB" id="A0A1D8U1A6"/>
<name>A0A1D8U1A6_9CYAN</name>
<dbReference type="GO" id="GO:0005198">
    <property type="term" value="F:structural molecule activity"/>
    <property type="evidence" value="ECO:0007669"/>
    <property type="project" value="InterPro"/>
</dbReference>
<dbReference type="InterPro" id="IPR011747">
    <property type="entry name" value="CHP02241"/>
</dbReference>
<gene>
    <name evidence="1" type="ORF">BJP34_33485</name>
</gene>
<dbReference type="STRING" id="1458985.BJP34_33485"/>
<dbReference type="KEGG" id="mpro:BJP34_33485"/>
<dbReference type="RefSeq" id="WP_070396062.1">
    <property type="nucleotide sequence ID" value="NZ_CP017599.1"/>
</dbReference>
<dbReference type="OrthoDB" id="9799891at2"/>